<comment type="caution">
    <text evidence="2">The sequence shown here is derived from an EMBL/GenBank/DDBJ whole genome shotgun (WGS) entry which is preliminary data.</text>
</comment>
<reference evidence="2" key="1">
    <citation type="submission" date="2020-08" db="EMBL/GenBank/DDBJ databases">
        <title>Multicomponent nature underlies the extraordinary mechanical properties of spider dragline silk.</title>
        <authorList>
            <person name="Kono N."/>
            <person name="Nakamura H."/>
            <person name="Mori M."/>
            <person name="Yoshida Y."/>
            <person name="Ohtoshi R."/>
            <person name="Malay A.D."/>
            <person name="Moran D.A.P."/>
            <person name="Tomita M."/>
            <person name="Numata K."/>
            <person name="Arakawa K."/>
        </authorList>
    </citation>
    <scope>NUCLEOTIDE SEQUENCE</scope>
</reference>
<sequence length="27" mass="3050">DSTKREALSEPGNHLSWPPMDDRSINP</sequence>
<feature type="non-terminal residue" evidence="2">
    <location>
        <position position="1"/>
    </location>
</feature>
<dbReference type="EMBL" id="BMAW01059823">
    <property type="protein sequence ID" value="GFT22922.1"/>
    <property type="molecule type" value="Genomic_DNA"/>
</dbReference>
<name>A0A8X6NM29_NEPPI</name>
<evidence type="ECO:0000256" key="1">
    <source>
        <dbReference type="SAM" id="MobiDB-lite"/>
    </source>
</evidence>
<proteinExistence type="predicted"/>
<organism evidence="2 3">
    <name type="scientific">Nephila pilipes</name>
    <name type="common">Giant wood spider</name>
    <name type="synonym">Nephila maculata</name>
    <dbReference type="NCBI Taxonomy" id="299642"/>
    <lineage>
        <taxon>Eukaryota</taxon>
        <taxon>Metazoa</taxon>
        <taxon>Ecdysozoa</taxon>
        <taxon>Arthropoda</taxon>
        <taxon>Chelicerata</taxon>
        <taxon>Arachnida</taxon>
        <taxon>Araneae</taxon>
        <taxon>Araneomorphae</taxon>
        <taxon>Entelegynae</taxon>
        <taxon>Araneoidea</taxon>
        <taxon>Nephilidae</taxon>
        <taxon>Nephila</taxon>
    </lineage>
</organism>
<dbReference type="AlphaFoldDB" id="A0A8X6NM29"/>
<keyword evidence="3" id="KW-1185">Reference proteome</keyword>
<accession>A0A8X6NM29</accession>
<gene>
    <name evidence="2" type="ORF">NPIL_158981</name>
</gene>
<evidence type="ECO:0000313" key="2">
    <source>
        <dbReference type="EMBL" id="GFT22922.1"/>
    </source>
</evidence>
<evidence type="ECO:0000313" key="3">
    <source>
        <dbReference type="Proteomes" id="UP000887013"/>
    </source>
</evidence>
<protein>
    <submittedName>
        <fullName evidence="2">Uncharacterized protein</fullName>
    </submittedName>
</protein>
<feature type="region of interest" description="Disordered" evidence="1">
    <location>
        <begin position="1"/>
        <end position="27"/>
    </location>
</feature>
<dbReference type="Proteomes" id="UP000887013">
    <property type="component" value="Unassembled WGS sequence"/>
</dbReference>